<evidence type="ECO:0000259" key="19">
    <source>
        <dbReference type="Pfam" id="PF00298"/>
    </source>
</evidence>
<dbReference type="CDD" id="cd18673">
    <property type="entry name" value="PIN_XRN1-2-like"/>
    <property type="match status" value="1"/>
</dbReference>
<dbReference type="InterPro" id="IPR020783">
    <property type="entry name" value="Ribosomal_uL11_C"/>
</dbReference>
<evidence type="ECO:0000256" key="9">
    <source>
        <dbReference type="ARBA" id="ARBA00023163"/>
    </source>
</evidence>
<evidence type="ECO:0000313" key="27">
    <source>
        <dbReference type="EMBL" id="KRY90071.1"/>
    </source>
</evidence>
<dbReference type="InterPro" id="IPR020784">
    <property type="entry name" value="Ribosomal_uL11_N"/>
</dbReference>
<dbReference type="Gene3D" id="3.40.50.12390">
    <property type="match status" value="2"/>
</dbReference>
<dbReference type="InterPro" id="IPR006809">
    <property type="entry name" value="TAFII28_dom"/>
</dbReference>
<evidence type="ECO:0000256" key="16">
    <source>
        <dbReference type="RuleBase" id="RU003978"/>
    </source>
</evidence>
<evidence type="ECO:0000259" key="26">
    <source>
        <dbReference type="Pfam" id="PF18334"/>
    </source>
</evidence>
<dbReference type="Proteomes" id="UP000054995">
    <property type="component" value="Unassembled WGS sequence"/>
</dbReference>
<gene>
    <name evidence="27" type="primary">XRN1</name>
    <name evidence="27" type="ORF">T4D_1678</name>
</gene>
<feature type="domain" description="Xrn1 N-terminal" evidence="20">
    <location>
        <begin position="442"/>
        <end position="658"/>
    </location>
</feature>
<dbReference type="InterPro" id="IPR047007">
    <property type="entry name" value="XRN1_D1_sf"/>
</dbReference>
<evidence type="ECO:0000256" key="15">
    <source>
        <dbReference type="ARBA" id="ARBA00072882"/>
    </source>
</evidence>
<feature type="domain" description="5'-3' exoribonuclease 1 SH3-like" evidence="24">
    <location>
        <begin position="1521"/>
        <end position="1590"/>
    </location>
</feature>
<dbReference type="InterPro" id="IPR020785">
    <property type="entry name" value="Ribosomal_uL11_CS"/>
</dbReference>
<dbReference type="InterPro" id="IPR036769">
    <property type="entry name" value="Ribosomal_uL11_C_sf"/>
</dbReference>
<evidence type="ECO:0000256" key="18">
    <source>
        <dbReference type="SAM" id="Phobius"/>
    </source>
</evidence>
<comment type="caution">
    <text evidence="27">The sequence shown here is derived from an EMBL/GenBank/DDBJ whole genome shotgun (WGS) entry which is preliminary data.</text>
</comment>
<feature type="region of interest" description="Disordered" evidence="17">
    <location>
        <begin position="1800"/>
        <end position="1870"/>
    </location>
</feature>
<keyword evidence="18" id="KW-1133">Transmembrane helix</keyword>
<evidence type="ECO:0000259" key="25">
    <source>
        <dbReference type="Pfam" id="PF18332"/>
    </source>
</evidence>
<feature type="compositionally biased region" description="Basic residues" evidence="17">
    <location>
        <begin position="1743"/>
        <end position="1753"/>
    </location>
</feature>
<evidence type="ECO:0000259" key="24">
    <source>
        <dbReference type="Pfam" id="PF18129"/>
    </source>
</evidence>
<dbReference type="Pfam" id="PF17846">
    <property type="entry name" value="XRN_M"/>
    <property type="match status" value="1"/>
</dbReference>
<feature type="domain" description="TAFII28-like protein" evidence="22">
    <location>
        <begin position="320"/>
        <end position="406"/>
    </location>
</feature>
<dbReference type="SUPFAM" id="SSF47113">
    <property type="entry name" value="Histone-fold"/>
    <property type="match status" value="1"/>
</dbReference>
<feature type="domain" description="Exoribonuclease Xrn1 D2/D3" evidence="26">
    <location>
        <begin position="1285"/>
        <end position="1463"/>
    </location>
</feature>
<dbReference type="GO" id="GO:0003735">
    <property type="term" value="F:structural constituent of ribosome"/>
    <property type="evidence" value="ECO:0007669"/>
    <property type="project" value="InterPro"/>
</dbReference>
<dbReference type="FunFam" id="1.10.10.250:FF:000002">
    <property type="entry name" value="60S ribosomal protein L12"/>
    <property type="match status" value="1"/>
</dbReference>
<dbReference type="GO" id="GO:0046982">
    <property type="term" value="F:protein heterodimerization activity"/>
    <property type="evidence" value="ECO:0007669"/>
    <property type="project" value="InterPro"/>
</dbReference>
<feature type="compositionally biased region" description="Polar residues" evidence="17">
    <location>
        <begin position="1847"/>
        <end position="1862"/>
    </location>
</feature>
<evidence type="ECO:0000256" key="12">
    <source>
        <dbReference type="ARBA" id="ARBA00035203"/>
    </source>
</evidence>
<dbReference type="Pfam" id="PF18332">
    <property type="entry name" value="XRN1_D1"/>
    <property type="match status" value="1"/>
</dbReference>
<dbReference type="InterPro" id="IPR036796">
    <property type="entry name" value="Ribosomal_uL11_N_sf"/>
</dbReference>
<evidence type="ECO:0000256" key="5">
    <source>
        <dbReference type="ARBA" id="ARBA00022801"/>
    </source>
</evidence>
<evidence type="ECO:0000256" key="14">
    <source>
        <dbReference type="ARBA" id="ARBA00038299"/>
    </source>
</evidence>
<dbReference type="InterPro" id="IPR004859">
    <property type="entry name" value="Xrn1_N"/>
</dbReference>
<dbReference type="Gene3D" id="2.30.30.750">
    <property type="match status" value="1"/>
</dbReference>
<dbReference type="CDD" id="cd08048">
    <property type="entry name" value="HFD_TAF11"/>
    <property type="match status" value="1"/>
</dbReference>
<keyword evidence="7 16" id="KW-0689">Ribosomal protein</keyword>
<keyword evidence="4" id="KW-0540">Nuclease</keyword>
<feature type="domain" description="5'-3' exoribonuclease 1 D1" evidence="25">
    <location>
        <begin position="1148"/>
        <end position="1284"/>
    </location>
</feature>
<dbReference type="Pfam" id="PF03946">
    <property type="entry name" value="Ribosomal_L11_N"/>
    <property type="match status" value="1"/>
</dbReference>
<dbReference type="InterPro" id="IPR041106">
    <property type="entry name" value="XRN1_D2_D3"/>
</dbReference>
<dbReference type="GO" id="GO:0005634">
    <property type="term" value="C:nucleus"/>
    <property type="evidence" value="ECO:0007669"/>
    <property type="project" value="UniProtKB-SubCell"/>
</dbReference>
<dbReference type="Pfam" id="PF18129">
    <property type="entry name" value="SH3_12"/>
    <property type="match status" value="1"/>
</dbReference>
<keyword evidence="5" id="KW-0378">Hydrolase</keyword>
<sequence length="2104" mass="239587">MPPKFDPNEIKIVFLRCVGGEVGATTSLAPKVGPLGLSPKKIGDDIAKATGDWKGLKITVKLTIQNRQAKIEVVPSAASLIIRELKEPPRDRKKTKNIRHGGNLSLEQIIQIAKMMRPRSMAKKLEGTVKEILGTCQSVGCTVDGQHPHDIIDKIRAGEIRGRKEKASALEKQTKLVWNQCLILKQEENLAVIKSELCSECRLSLWRNYFPTAMPISISVVQRMDTTDAAAESSGISDFHQALLLISNEPIVSSESVEEQEDETNAVGKKDEEEMEEDLESEQYGGSAEETSKSESAKTGSQSEQQTATEVDVDRLKMQLLVSNFSKEQLSRYEMYRRSVFPKPFIRKIIQQTTGYAASANVVIAMAGIAKVFVGELIEEALDVRDLWKDGKEPLKPRHIREAFRRLNAKGKVFPLSPKKRNLTFEKKQTVCCYWKHYGCSAERYPGLSQLVVESQIPSYDNLYLDVNGIIHNCSHPNNADATFRCSEEDIFTNIFLYIEGLFQMIKPRKVLFIAVDGVAPRAKMNQQRSRRYMSAKEAEDSKLKAVRKGEVIPDSEPFDSNCITPGTEFMDRLHRHLKYFINLKLTSDPLWQNVDVYYSGHDCPGEGEHKILAFIRFMRSQADYDSNSTHCIYGLDADLIFLGMTMHEPYFSVLREEVVYDSRSKKSLRRVEDQKFYLLHLILLREYICLEFEHLKQVKPDVYDEEKIIDDWIFMSFFIGNDFIPNVPMLITNENALPNVWLAYQNAFPKMNGYLNNCGHLNIPNLKIFLNELKEFEYQKYEIYLRTRGWLKSKRAQRDAQEQNRGKDFSATSTSLEISSFGSQSGTANGSLDSFFQSVVVFSEKLSDTCGSTLETDDDGVIFDNDDEDSEDTVDMKSETCDELYEISLTEEGSDMWLHSSFRKFRASYYKKKLSIAYDDYSALQKRCNGFYGFHYAPFVSDLCDFNVEKITFELGKPFLPFQQMLAVLPPASRNLLPEPYQDLMINPDSPLIYAYPEDVERDMNGKKYEWEGILKLPFIDEETLLNAVYPLNGALNDDEKRRNSFGKCYLYRYSGSNGERRRTTYRSSLPDIFPDIENCTCECTELAIDQFELNEARIKYGRLQRNEEVGFKQICFPTFSFHDLKIKLNKTEVDSPLSLKICSSFNVTFSDAAALYLGKRILFSWPYSIIGLCVKVSTLGSNCAILNDDENCSITYAAHDADAEIMWKRLASICEEQYLDKFGIKINMKILLHYKLISGWKHALNSNGNLELIPFWSDEEAQTPVQLVLPKFVINDKYFIERPVEKMLPIGSCGFSLHRKCYAAMCEILDYGANMNLLVSIRRFPAVHFNITVDMMKETLANWYSTKELIEMFQLLPSTLGRLTGSLLIAKDANSESKVNIGLNLKNNHKSAEKLGYAMKIDNRRWIYSEDAVKLLENYIQEFPDIIDYLEMNDCDAVKYLIATDIWKEEDCEEELNRIASATFVPFGTKFVNSDDIKLIESEVEKLTDTYEDGWNINSNSLFFPLLCCGPIAADPETDFQLFDRVINVRPGCCVPYGMAGTVISLPGGESHPKGNMEVLFDRPFVGAMSIRGSKPSAFRLPSFALVNFTYSQRKKKERCLENKKKAGESSEREFPSGRISFFRSTAHPAIRHFEKKPTRSPNSSAFLNSKEAHTLMHCGRGSYGVEVFNSRAGSRFISPAQATEQIKQSLRLDQVEDKSCKQQDHLVASSSSTISSHGNRIKKTVSQPHYHYQRQQRDHYHYHHHHHHHQQQQQQQQQDEDFSKSELLIDSSALSSMLIEGGNKSIAKTTAATKELRKSPVNLPTTHSAKETTIPTNSTAQPYYFRPTHEYSSRQWKSRACERSLSQRQHTSSHRNSQQNRRKGRKVDEIAALLKKLLEDSEDTGSQHQSSVEKSDSSVGSAQFGGAQQDRIPRDGMRHQQSRNSQEQAASLHVHNQSLRRGGQQQQPQYQTDIAVQLAQMGIRIRQTEKQNEQNVTKLIVHKCQCTMNQCEILAECSDDESYSGAKLSDSRAWIPDQETAKELLEKIKQGGYGELPKLEGTLRSNTVNLPPNPPGRSNHVLSLAKFTFLSLIVFNVWIGFGQDQIIITVVCIYTVFLFAV</sequence>
<proteinExistence type="inferred from homology"/>
<dbReference type="Gene3D" id="1.25.40.1050">
    <property type="match status" value="1"/>
</dbReference>
<comment type="subcellular location">
    <subcellularLocation>
        <location evidence="1">Nucleus</location>
    </subcellularLocation>
</comment>
<dbReference type="Pfam" id="PF03159">
    <property type="entry name" value="XRN_N"/>
    <property type="match status" value="1"/>
</dbReference>
<evidence type="ECO:0000256" key="8">
    <source>
        <dbReference type="ARBA" id="ARBA00023015"/>
    </source>
</evidence>
<dbReference type="Gene3D" id="2.170.260.40">
    <property type="match status" value="1"/>
</dbReference>
<dbReference type="GO" id="GO:0005840">
    <property type="term" value="C:ribosome"/>
    <property type="evidence" value="ECO:0007669"/>
    <property type="project" value="UniProtKB-KW"/>
</dbReference>
<feature type="region of interest" description="Disordered" evidence="17">
    <location>
        <begin position="1882"/>
        <end position="1951"/>
    </location>
</feature>
<dbReference type="Gene3D" id="3.30.1550.10">
    <property type="entry name" value="Ribosomal protein L11/L12, N-terminal domain"/>
    <property type="match status" value="1"/>
</dbReference>
<keyword evidence="11 16" id="KW-0687">Ribonucleoprotein</keyword>
<evidence type="ECO:0000259" key="22">
    <source>
        <dbReference type="Pfam" id="PF04719"/>
    </source>
</evidence>
<feature type="compositionally biased region" description="Polar residues" evidence="17">
    <location>
        <begin position="1925"/>
        <end position="1942"/>
    </location>
</feature>
<dbReference type="InterPro" id="IPR041385">
    <property type="entry name" value="SH3_12"/>
</dbReference>
<dbReference type="PANTHER" id="PTHR12341:SF7">
    <property type="entry name" value="5'-3' EXORIBONUCLEASE 1"/>
    <property type="match status" value="1"/>
</dbReference>
<dbReference type="InterPro" id="IPR000911">
    <property type="entry name" value="Ribosomal_uL11"/>
</dbReference>
<dbReference type="InterPro" id="IPR027073">
    <property type="entry name" value="5_3_exoribonuclease"/>
</dbReference>
<dbReference type="GO" id="GO:0006412">
    <property type="term" value="P:translation"/>
    <property type="evidence" value="ECO:0007669"/>
    <property type="project" value="InterPro"/>
</dbReference>
<evidence type="ECO:0000256" key="17">
    <source>
        <dbReference type="SAM" id="MobiDB-lite"/>
    </source>
</evidence>
<keyword evidence="10" id="KW-0539">Nucleus</keyword>
<dbReference type="FunFam" id="3.30.1550.10:FF:000002">
    <property type="entry name" value="60S ribosomal protein L12"/>
    <property type="match status" value="1"/>
</dbReference>
<dbReference type="InterPro" id="IPR040992">
    <property type="entry name" value="XRN1_D1"/>
</dbReference>
<dbReference type="GO" id="GO:0006367">
    <property type="term" value="P:transcription initiation at RNA polymerase II promoter"/>
    <property type="evidence" value="ECO:0007669"/>
    <property type="project" value="InterPro"/>
</dbReference>
<feature type="region of interest" description="Disordered" evidence="17">
    <location>
        <begin position="1702"/>
        <end position="1724"/>
    </location>
</feature>
<dbReference type="InterPro" id="IPR009072">
    <property type="entry name" value="Histone-fold"/>
</dbReference>
<evidence type="ECO:0000256" key="4">
    <source>
        <dbReference type="ARBA" id="ARBA00022722"/>
    </source>
</evidence>
<feature type="compositionally biased region" description="Polar residues" evidence="17">
    <location>
        <begin position="1711"/>
        <end position="1721"/>
    </location>
</feature>
<comment type="similarity">
    <text evidence="2">Belongs to the TAF11 family.</text>
</comment>
<dbReference type="GO" id="GO:0004534">
    <property type="term" value="F:5'-3' RNA exonuclease activity"/>
    <property type="evidence" value="ECO:0007669"/>
    <property type="project" value="TreeGrafter"/>
</dbReference>
<dbReference type="PANTHER" id="PTHR12341">
    <property type="entry name" value="5'-&gt;3' EXORIBONUCLEASE"/>
    <property type="match status" value="1"/>
</dbReference>
<evidence type="ECO:0000256" key="1">
    <source>
        <dbReference type="ARBA" id="ARBA00004123"/>
    </source>
</evidence>
<name>A0A0V1FVM3_TRIPS</name>
<dbReference type="SMART" id="SM00649">
    <property type="entry name" value="RL11"/>
    <property type="match status" value="1"/>
</dbReference>
<evidence type="ECO:0000256" key="7">
    <source>
        <dbReference type="ARBA" id="ARBA00022980"/>
    </source>
</evidence>
<evidence type="ECO:0000256" key="3">
    <source>
        <dbReference type="ARBA" id="ARBA00010537"/>
    </source>
</evidence>
<dbReference type="GO" id="GO:1990904">
    <property type="term" value="C:ribonucleoprotein complex"/>
    <property type="evidence" value="ECO:0007669"/>
    <property type="project" value="UniProtKB-KW"/>
</dbReference>
<keyword evidence="9" id="KW-0804">Transcription</keyword>
<feature type="compositionally biased region" description="Polar residues" evidence="17">
    <location>
        <begin position="1805"/>
        <end position="1824"/>
    </location>
</feature>
<dbReference type="SUPFAM" id="SSF54747">
    <property type="entry name" value="Ribosomal L11/L12e N-terminal domain"/>
    <property type="match status" value="1"/>
</dbReference>
<feature type="domain" description="Large ribosomal subunit protein uL11 N-terminal" evidence="21">
    <location>
        <begin position="14"/>
        <end position="69"/>
    </location>
</feature>
<feature type="region of interest" description="Disordered" evidence="17">
    <location>
        <begin position="253"/>
        <end position="310"/>
    </location>
</feature>
<evidence type="ECO:0000256" key="13">
    <source>
        <dbReference type="ARBA" id="ARBA00035320"/>
    </source>
</evidence>
<dbReference type="OrthoDB" id="972532at2759"/>
<protein>
    <recommendedName>
        <fullName evidence="12">Large ribosomal subunit protein uL11</fullName>
    </recommendedName>
    <alternativeName>
        <fullName evidence="13">60S ribosomal protein L12</fullName>
    </alternativeName>
    <alternativeName>
        <fullName evidence="15">Transcription initiation factor TFIID subunit 11</fullName>
    </alternativeName>
</protein>
<feature type="domain" description="Xrn1 helical" evidence="23">
    <location>
        <begin position="704"/>
        <end position="1055"/>
    </location>
</feature>
<evidence type="ECO:0000256" key="2">
    <source>
        <dbReference type="ARBA" id="ARBA00009788"/>
    </source>
</evidence>
<dbReference type="Pfam" id="PF04719">
    <property type="entry name" value="TAFII28"/>
    <property type="match status" value="1"/>
</dbReference>
<dbReference type="Gene3D" id="1.10.20.10">
    <property type="entry name" value="Histone, subunit A"/>
    <property type="match status" value="1"/>
</dbReference>
<organism evidence="27 28">
    <name type="scientific">Trichinella pseudospiralis</name>
    <name type="common">Parasitic roundworm</name>
    <dbReference type="NCBI Taxonomy" id="6337"/>
    <lineage>
        <taxon>Eukaryota</taxon>
        <taxon>Metazoa</taxon>
        <taxon>Ecdysozoa</taxon>
        <taxon>Nematoda</taxon>
        <taxon>Enoplea</taxon>
        <taxon>Dorylaimia</taxon>
        <taxon>Trichinellida</taxon>
        <taxon>Trichinellidae</taxon>
        <taxon>Trichinella</taxon>
    </lineage>
</organism>
<feature type="transmembrane region" description="Helical" evidence="18">
    <location>
        <begin position="2070"/>
        <end position="2103"/>
    </location>
</feature>
<dbReference type="PROSITE" id="PS00359">
    <property type="entry name" value="RIBOSOMAL_L11"/>
    <property type="match status" value="1"/>
</dbReference>
<comment type="similarity">
    <text evidence="3 16">Belongs to the universal ribosomal protein uL11 family.</text>
</comment>
<dbReference type="Pfam" id="PF18334">
    <property type="entry name" value="XRN1_D2_D3"/>
    <property type="match status" value="1"/>
</dbReference>
<dbReference type="Gene3D" id="1.10.10.250">
    <property type="entry name" value="Ribosomal protein L11, C-terminal domain"/>
    <property type="match status" value="1"/>
</dbReference>
<reference evidence="27 28" key="1">
    <citation type="submission" date="2015-01" db="EMBL/GenBank/DDBJ databases">
        <title>Evolution of Trichinella species and genotypes.</title>
        <authorList>
            <person name="Korhonen P.K."/>
            <person name="Edoardo P."/>
            <person name="Giuseppe L.R."/>
            <person name="Gasser R.B."/>
        </authorList>
    </citation>
    <scope>NUCLEOTIDE SEQUENCE [LARGE SCALE GENOMIC DNA]</scope>
    <source>
        <strain evidence="27">ISS470</strain>
    </source>
</reference>
<evidence type="ECO:0000256" key="6">
    <source>
        <dbReference type="ARBA" id="ARBA00022839"/>
    </source>
</evidence>
<dbReference type="InterPro" id="IPR047008">
    <property type="entry name" value="XRN1_SH3_sf"/>
</dbReference>
<feature type="domain" description="Large ribosomal subunit protein uL11 C-terminal" evidence="19">
    <location>
        <begin position="74"/>
        <end position="143"/>
    </location>
</feature>
<dbReference type="FunFam" id="1.10.20.10:FF:000061">
    <property type="entry name" value="TFIID subunit"/>
    <property type="match status" value="1"/>
</dbReference>
<dbReference type="GO" id="GO:0003723">
    <property type="term" value="F:RNA binding"/>
    <property type="evidence" value="ECO:0007669"/>
    <property type="project" value="TreeGrafter"/>
</dbReference>
<evidence type="ECO:0000313" key="28">
    <source>
        <dbReference type="Proteomes" id="UP000054995"/>
    </source>
</evidence>
<keyword evidence="6" id="KW-0269">Exonuclease</keyword>
<evidence type="ECO:0000256" key="10">
    <source>
        <dbReference type="ARBA" id="ARBA00023242"/>
    </source>
</evidence>
<evidence type="ECO:0000259" key="21">
    <source>
        <dbReference type="Pfam" id="PF03946"/>
    </source>
</evidence>
<keyword evidence="28" id="KW-1185">Reference proteome</keyword>
<dbReference type="Pfam" id="PF00298">
    <property type="entry name" value="Ribosomal_L11"/>
    <property type="match status" value="1"/>
</dbReference>
<dbReference type="SUPFAM" id="SSF46906">
    <property type="entry name" value="Ribosomal protein L11, C-terminal domain"/>
    <property type="match status" value="1"/>
</dbReference>
<dbReference type="GO" id="GO:0016075">
    <property type="term" value="P:rRNA catabolic process"/>
    <property type="evidence" value="ECO:0007669"/>
    <property type="project" value="TreeGrafter"/>
</dbReference>
<dbReference type="InterPro" id="IPR041412">
    <property type="entry name" value="Xrn1_helical"/>
</dbReference>
<evidence type="ECO:0000256" key="11">
    <source>
        <dbReference type="ARBA" id="ARBA00023274"/>
    </source>
</evidence>
<dbReference type="HAMAP" id="MF_00736">
    <property type="entry name" value="Ribosomal_uL11"/>
    <property type="match status" value="1"/>
</dbReference>
<evidence type="ECO:0000259" key="23">
    <source>
        <dbReference type="Pfam" id="PF17846"/>
    </source>
</evidence>
<feature type="region of interest" description="Disordered" evidence="17">
    <location>
        <begin position="1743"/>
        <end position="1766"/>
    </location>
</feature>
<keyword evidence="18" id="KW-0812">Transmembrane</keyword>
<keyword evidence="18" id="KW-0472">Membrane</keyword>
<dbReference type="GO" id="GO:0000956">
    <property type="term" value="P:nuclear-transcribed mRNA catabolic process"/>
    <property type="evidence" value="ECO:0007669"/>
    <property type="project" value="TreeGrafter"/>
</dbReference>
<dbReference type="EMBL" id="JYDT01000025">
    <property type="protein sequence ID" value="KRY90071.1"/>
    <property type="molecule type" value="Genomic_DNA"/>
</dbReference>
<evidence type="ECO:0000259" key="20">
    <source>
        <dbReference type="Pfam" id="PF03159"/>
    </source>
</evidence>
<accession>A0A0V1FVM3</accession>
<keyword evidence="8" id="KW-0805">Transcription regulation</keyword>
<dbReference type="CDD" id="cd00349">
    <property type="entry name" value="Ribosomal_L11"/>
    <property type="match status" value="1"/>
</dbReference>
<comment type="similarity">
    <text evidence="14">Belongs to the 5'-3' exonuclease family.</text>
</comment>